<dbReference type="Pfam" id="PF05495">
    <property type="entry name" value="zf-CHY"/>
    <property type="match status" value="1"/>
</dbReference>
<feature type="domain" description="CHY-type" evidence="6">
    <location>
        <begin position="832"/>
        <end position="898"/>
    </location>
</feature>
<feature type="compositionally biased region" description="Acidic residues" evidence="5">
    <location>
        <begin position="614"/>
        <end position="628"/>
    </location>
</feature>
<name>A0ABQ9XLA1_9EUKA</name>
<keyword evidence="3" id="KW-0862">Zinc</keyword>
<dbReference type="PANTHER" id="PTHR21319:SF53">
    <property type="entry name" value="RING FINGER AND CHY ZINC FINGER DOMAIN-CONTAINING PROTEIN 1"/>
    <property type="match status" value="1"/>
</dbReference>
<evidence type="ECO:0000313" key="7">
    <source>
        <dbReference type="EMBL" id="KAK2951402.1"/>
    </source>
</evidence>
<sequence length="949" mass="107107">MENSQTLILQELQGIKDKFRIKILKNGGWPISFRVSIPPHDSLHLDLDTFEVVFTLQQGYPSLSAIDIAVTNTDISDKVKTLLVSVLLNQASFHSSLSHPIVASLVGWLNSQAVLSAIAPYTESYFTTQADGSTERRVTFKTEVEIAIQPQSEPKKKKKGKKSVKIQEPEPQDVTATVSEDKPAEIAKEDVSEPPTQIEQQTNEKIEELPRPASPIQETPTPPPSKTIEKESTTPKKKAESDEDLESRIVRPQYTSNRYPSLPIPVPPTEEKEMHLLACAYQFEVMVPSRIRRAVIKTKWPSGREKPTFPNKYTLISDTATELEFSLPLLPSDPEFPFFQYPSLQFSHFSFILNFKLHRPLSYEQLCEEYDAGESTSVTSTVLAVVDSWLTQQHLDTLSFMLTQIVYSSTIDAFRGMVLEPFPPFRRIVRMFERQLITILHQVDTSLASQQEAMAADHTDSMDDIEGDIDEDGDEAKADRETYRRFLAQHAISTSEEQGGAEDDSDTSEDDESSESSESEDESDEDFENDVFEVRKHALSSFADGKQKEAELKEFLQNKQQTAEHDTHRSARQRRQIASLEYDPGESLWDKRLREWEAQRGIRRDNDSDRSDSDDSNDDSEEFDESEELAGPLTGMSANQPQRPACTLKLDGLVLKNISLVRVVALSISVQCQRCLNTAKIQLPETHFNSSFGFECQKCHNSLRVTFHAAPIHEFSQVMGFFTDCARCMPVDYLPSSWMGTCENCNKESSFVSVAIGGQSKARSSGFAKDGDTSLLNQSTGRVCLKCFAQMTFVFEGVIFLDGQGNQIQQAVRDASKVKVKNQLLGFKVGQPLPKNGACRHYTHSYRWYRFPCCGKIYPCDSCHDREESHPMLWAKRMICGFCSKEQAVANECKNCGKPLTRTHTTVHWEGGKGCRDQNRMSKRDNKKFAGKEKTTSRKKQKAEAKKGK</sequence>
<evidence type="ECO:0000256" key="2">
    <source>
        <dbReference type="ARBA" id="ARBA00022771"/>
    </source>
</evidence>
<evidence type="ECO:0000256" key="4">
    <source>
        <dbReference type="PROSITE-ProRule" id="PRU00601"/>
    </source>
</evidence>
<feature type="region of interest" description="Disordered" evidence="5">
    <location>
        <begin position="451"/>
        <end position="472"/>
    </location>
</feature>
<dbReference type="InterPro" id="IPR037274">
    <property type="entry name" value="Znf_CHY_sf"/>
</dbReference>
<feature type="region of interest" description="Disordered" evidence="5">
    <location>
        <begin position="149"/>
        <end position="252"/>
    </location>
</feature>
<dbReference type="Proteomes" id="UP001281761">
    <property type="component" value="Unassembled WGS sequence"/>
</dbReference>
<feature type="region of interest" description="Disordered" evidence="5">
    <location>
        <begin position="558"/>
        <end position="579"/>
    </location>
</feature>
<feature type="compositionally biased region" description="Basic and acidic residues" evidence="5">
    <location>
        <begin position="603"/>
        <end position="613"/>
    </location>
</feature>
<evidence type="ECO:0000256" key="5">
    <source>
        <dbReference type="SAM" id="MobiDB-lite"/>
    </source>
</evidence>
<feature type="region of interest" description="Disordered" evidence="5">
    <location>
        <begin position="911"/>
        <end position="949"/>
    </location>
</feature>
<evidence type="ECO:0000256" key="1">
    <source>
        <dbReference type="ARBA" id="ARBA00022723"/>
    </source>
</evidence>
<feature type="compositionally biased region" description="Basic and acidic residues" evidence="5">
    <location>
        <begin position="179"/>
        <end position="191"/>
    </location>
</feature>
<feature type="region of interest" description="Disordered" evidence="5">
    <location>
        <begin position="490"/>
        <end position="527"/>
    </location>
</feature>
<evidence type="ECO:0000259" key="6">
    <source>
        <dbReference type="PROSITE" id="PS51266"/>
    </source>
</evidence>
<feature type="compositionally biased region" description="Basic and acidic residues" evidence="5">
    <location>
        <begin position="227"/>
        <end position="240"/>
    </location>
</feature>
<dbReference type="PANTHER" id="PTHR21319">
    <property type="entry name" value="RING FINGER AND CHY ZINC FINGER DOMAIN-CONTAINING PROTEIN 1"/>
    <property type="match status" value="1"/>
</dbReference>
<organism evidence="7 8">
    <name type="scientific">Blattamonas nauphoetae</name>
    <dbReference type="NCBI Taxonomy" id="2049346"/>
    <lineage>
        <taxon>Eukaryota</taxon>
        <taxon>Metamonada</taxon>
        <taxon>Preaxostyla</taxon>
        <taxon>Oxymonadida</taxon>
        <taxon>Blattamonas</taxon>
    </lineage>
</organism>
<keyword evidence="1" id="KW-0479">Metal-binding</keyword>
<keyword evidence="8" id="KW-1185">Reference proteome</keyword>
<gene>
    <name evidence="7" type="ORF">BLNAU_13682</name>
</gene>
<feature type="compositionally biased region" description="Acidic residues" evidence="5">
    <location>
        <begin position="462"/>
        <end position="472"/>
    </location>
</feature>
<comment type="caution">
    <text evidence="7">The sequence shown here is derived from an EMBL/GenBank/DDBJ whole genome shotgun (WGS) entry which is preliminary data.</text>
</comment>
<dbReference type="PROSITE" id="PS51266">
    <property type="entry name" value="ZF_CHY"/>
    <property type="match status" value="1"/>
</dbReference>
<feature type="compositionally biased region" description="Basic and acidic residues" evidence="5">
    <location>
        <begin position="558"/>
        <end position="569"/>
    </location>
</feature>
<feature type="compositionally biased region" description="Basic residues" evidence="5">
    <location>
        <begin position="155"/>
        <end position="164"/>
    </location>
</feature>
<reference evidence="7 8" key="1">
    <citation type="journal article" date="2022" name="bioRxiv">
        <title>Genomics of Preaxostyla Flagellates Illuminates Evolutionary Transitions and the Path Towards Mitochondrial Loss.</title>
        <authorList>
            <person name="Novak L.V.F."/>
            <person name="Treitli S.C."/>
            <person name="Pyrih J."/>
            <person name="Halakuc P."/>
            <person name="Pipaliya S.V."/>
            <person name="Vacek V."/>
            <person name="Brzon O."/>
            <person name="Soukal P."/>
            <person name="Eme L."/>
            <person name="Dacks J.B."/>
            <person name="Karnkowska A."/>
            <person name="Elias M."/>
            <person name="Hampl V."/>
        </authorList>
    </citation>
    <scope>NUCLEOTIDE SEQUENCE [LARGE SCALE GENOMIC DNA]</scope>
    <source>
        <strain evidence="7">NAU3</strain>
        <tissue evidence="7">Gut</tissue>
    </source>
</reference>
<dbReference type="EMBL" id="JARBJD010000119">
    <property type="protein sequence ID" value="KAK2951402.1"/>
    <property type="molecule type" value="Genomic_DNA"/>
</dbReference>
<keyword evidence="2 4" id="KW-0863">Zinc-finger</keyword>
<dbReference type="InterPro" id="IPR008913">
    <property type="entry name" value="Znf_CHY"/>
</dbReference>
<feature type="region of interest" description="Disordered" evidence="5">
    <location>
        <begin position="603"/>
        <end position="640"/>
    </location>
</feature>
<protein>
    <submittedName>
        <fullName evidence="7">CHY zinc finger protein</fullName>
    </submittedName>
</protein>
<accession>A0ABQ9XLA1</accession>
<evidence type="ECO:0000256" key="3">
    <source>
        <dbReference type="ARBA" id="ARBA00022833"/>
    </source>
</evidence>
<proteinExistence type="predicted"/>
<dbReference type="SUPFAM" id="SSF161219">
    <property type="entry name" value="CHY zinc finger-like"/>
    <property type="match status" value="1"/>
</dbReference>
<evidence type="ECO:0000313" key="8">
    <source>
        <dbReference type="Proteomes" id="UP001281761"/>
    </source>
</evidence>
<feature type="compositionally biased region" description="Acidic residues" evidence="5">
    <location>
        <begin position="499"/>
        <end position="527"/>
    </location>
</feature>